<evidence type="ECO:0000256" key="1">
    <source>
        <dbReference type="SAM" id="Phobius"/>
    </source>
</evidence>
<organism evidence="2 3">
    <name type="scientific">Prosthecobacter vanneervenii</name>
    <dbReference type="NCBI Taxonomy" id="48466"/>
    <lineage>
        <taxon>Bacteria</taxon>
        <taxon>Pseudomonadati</taxon>
        <taxon>Verrucomicrobiota</taxon>
        <taxon>Verrucomicrobiia</taxon>
        <taxon>Verrucomicrobiales</taxon>
        <taxon>Verrucomicrobiaceae</taxon>
        <taxon>Prosthecobacter</taxon>
    </lineage>
</organism>
<comment type="caution">
    <text evidence="2">The sequence shown here is derived from an EMBL/GenBank/DDBJ whole genome shotgun (WGS) entry which is preliminary data.</text>
</comment>
<dbReference type="AlphaFoldDB" id="A0A7W7YFW3"/>
<keyword evidence="1" id="KW-0812">Transmembrane</keyword>
<dbReference type="EMBL" id="JACHIG010000016">
    <property type="protein sequence ID" value="MBB5035364.1"/>
    <property type="molecule type" value="Genomic_DNA"/>
</dbReference>
<protein>
    <submittedName>
        <fullName evidence="2">Uncharacterized protein</fullName>
    </submittedName>
</protein>
<feature type="transmembrane region" description="Helical" evidence="1">
    <location>
        <begin position="23"/>
        <end position="38"/>
    </location>
</feature>
<dbReference type="Proteomes" id="UP000590740">
    <property type="component" value="Unassembled WGS sequence"/>
</dbReference>
<name>A0A7W7YFW3_9BACT</name>
<reference evidence="2 3" key="1">
    <citation type="submission" date="2020-08" db="EMBL/GenBank/DDBJ databases">
        <title>Genomic Encyclopedia of Type Strains, Phase IV (KMG-IV): sequencing the most valuable type-strain genomes for metagenomic binning, comparative biology and taxonomic classification.</title>
        <authorList>
            <person name="Goeker M."/>
        </authorList>
    </citation>
    <scope>NUCLEOTIDE SEQUENCE [LARGE SCALE GENOMIC DNA]</scope>
    <source>
        <strain evidence="2 3">DSM 12252</strain>
    </source>
</reference>
<feature type="transmembrane region" description="Helical" evidence="1">
    <location>
        <begin position="85"/>
        <end position="104"/>
    </location>
</feature>
<keyword evidence="3" id="KW-1185">Reference proteome</keyword>
<keyword evidence="1" id="KW-1133">Transmembrane helix</keyword>
<accession>A0A7W7YFW3</accession>
<feature type="transmembrane region" description="Helical" evidence="1">
    <location>
        <begin position="50"/>
        <end position="73"/>
    </location>
</feature>
<evidence type="ECO:0000313" key="2">
    <source>
        <dbReference type="EMBL" id="MBB5035364.1"/>
    </source>
</evidence>
<dbReference type="RefSeq" id="WP_184344076.1">
    <property type="nucleotide sequence ID" value="NZ_JACHIG010000016.1"/>
</dbReference>
<proteinExistence type="predicted"/>
<gene>
    <name evidence="2" type="ORF">HNQ65_004974</name>
</gene>
<keyword evidence="1" id="KW-0472">Membrane</keyword>
<evidence type="ECO:0000313" key="3">
    <source>
        <dbReference type="Proteomes" id="UP000590740"/>
    </source>
</evidence>
<sequence length="121" mass="12736">MAAAGLGDSPGGGFFAAESFEDSWVAVLFGVSCAKLWFEAPFLALSLDGFLFAVLFGFLPEVLFFEVVFLALSLAELLGAAPLEVSLAALFFSVSFACSPAAPISRNAVNRGVIIFMIQES</sequence>